<evidence type="ECO:0000256" key="2">
    <source>
        <dbReference type="ARBA" id="ARBA00010446"/>
    </source>
</evidence>
<dbReference type="GeneID" id="66082861"/>
<dbReference type="AlphaFoldDB" id="A0A9P7RR36"/>
<keyword evidence="5 7" id="KW-1015">Disulfide bond</keyword>
<evidence type="ECO:0000256" key="3">
    <source>
        <dbReference type="ARBA" id="ARBA00022512"/>
    </source>
</evidence>
<dbReference type="GO" id="GO:0005199">
    <property type="term" value="F:structural constituent of cell wall"/>
    <property type="evidence" value="ECO:0007669"/>
    <property type="project" value="InterPro"/>
</dbReference>
<dbReference type="Proteomes" id="UP001049176">
    <property type="component" value="Chromosome 9"/>
</dbReference>
<name>A0A9P7RR36_9AGAR</name>
<evidence type="ECO:0000256" key="1">
    <source>
        <dbReference type="ARBA" id="ARBA00004191"/>
    </source>
</evidence>
<dbReference type="InterPro" id="IPR001338">
    <property type="entry name" value="Class_I_Hydrophobin"/>
</dbReference>
<dbReference type="Pfam" id="PF01185">
    <property type="entry name" value="Hydrophobin"/>
    <property type="match status" value="1"/>
</dbReference>
<keyword evidence="4 7" id="KW-0964">Secreted</keyword>
<reference evidence="8" key="1">
    <citation type="journal article" date="2021" name="Genome Biol. Evol.">
        <title>The assembled and annotated genome of the fairy-ring fungus Marasmius oreades.</title>
        <authorList>
            <person name="Hiltunen M."/>
            <person name="Ament-Velasquez S.L."/>
            <person name="Johannesson H."/>
        </authorList>
    </citation>
    <scope>NUCLEOTIDE SEQUENCE</scope>
    <source>
        <strain evidence="8">03SP1</strain>
    </source>
</reference>
<dbReference type="GO" id="GO:0009277">
    <property type="term" value="C:fungal-type cell wall"/>
    <property type="evidence" value="ECO:0007669"/>
    <property type="project" value="InterPro"/>
</dbReference>
<dbReference type="KEGG" id="more:E1B28_013786"/>
<dbReference type="OrthoDB" id="2801305at2759"/>
<evidence type="ECO:0000256" key="5">
    <source>
        <dbReference type="ARBA" id="ARBA00023157"/>
    </source>
</evidence>
<evidence type="ECO:0000256" key="6">
    <source>
        <dbReference type="ARBA" id="ARBA00093546"/>
    </source>
</evidence>
<keyword evidence="9" id="KW-1185">Reference proteome</keyword>
<feature type="signal peptide" evidence="7">
    <location>
        <begin position="1"/>
        <end position="18"/>
    </location>
</feature>
<sequence length="115" mass="11310">MLFNKVFAVSALSTLAAATAVERRGGGQDNTQCSGLRCCQQVGSATDPSIITQATSLGVLSVLAGLLASVEVGLNCSPITVIGGGNGACSGGTTVICNDNSHGNLISVGCVPVTI</sequence>
<comment type="subcellular location">
    <subcellularLocation>
        <location evidence="1 7">Secreted</location>
        <location evidence="1 7">Cell wall</location>
    </subcellularLocation>
</comment>
<evidence type="ECO:0000256" key="7">
    <source>
        <dbReference type="RuleBase" id="RU365009"/>
    </source>
</evidence>
<dbReference type="SMART" id="SM00075">
    <property type="entry name" value="HYDRO"/>
    <property type="match status" value="1"/>
</dbReference>
<evidence type="ECO:0000256" key="4">
    <source>
        <dbReference type="ARBA" id="ARBA00022525"/>
    </source>
</evidence>
<comment type="subunit">
    <text evidence="6">Self-assembles to form functional amyloid fibrils called rodlets. Self-assembly into fibrillar rodlets occurs spontaneously at hydrophobic:hydrophilic interfaces and the rodlets further associate laterally to form amphipathic monolayers.</text>
</comment>
<evidence type="ECO:0000313" key="8">
    <source>
        <dbReference type="EMBL" id="KAG7087848.1"/>
    </source>
</evidence>
<organism evidence="8 9">
    <name type="scientific">Marasmius oreades</name>
    <name type="common">fairy-ring Marasmius</name>
    <dbReference type="NCBI Taxonomy" id="181124"/>
    <lineage>
        <taxon>Eukaryota</taxon>
        <taxon>Fungi</taxon>
        <taxon>Dikarya</taxon>
        <taxon>Basidiomycota</taxon>
        <taxon>Agaricomycotina</taxon>
        <taxon>Agaricomycetes</taxon>
        <taxon>Agaricomycetidae</taxon>
        <taxon>Agaricales</taxon>
        <taxon>Marasmiineae</taxon>
        <taxon>Marasmiaceae</taxon>
        <taxon>Marasmius</taxon>
    </lineage>
</organism>
<dbReference type="EMBL" id="CM032189">
    <property type="protein sequence ID" value="KAG7087848.1"/>
    <property type="molecule type" value="Genomic_DNA"/>
</dbReference>
<keyword evidence="3 7" id="KW-0134">Cell wall</keyword>
<feature type="chain" id="PRO_5040536237" description="Hydrophobin" evidence="7">
    <location>
        <begin position="19"/>
        <end position="115"/>
    </location>
</feature>
<protein>
    <recommendedName>
        <fullName evidence="7">Hydrophobin</fullName>
    </recommendedName>
</protein>
<proteinExistence type="inferred from homology"/>
<dbReference type="RefSeq" id="XP_043004319.1">
    <property type="nucleotide sequence ID" value="XM_043158964.1"/>
</dbReference>
<accession>A0A9P7RR36</accession>
<comment type="similarity">
    <text evidence="2 7">Belongs to the fungal hydrophobin family.</text>
</comment>
<comment type="caution">
    <text evidence="8">The sequence shown here is derived from an EMBL/GenBank/DDBJ whole genome shotgun (WGS) entry which is preliminary data.</text>
</comment>
<evidence type="ECO:0000313" key="9">
    <source>
        <dbReference type="Proteomes" id="UP001049176"/>
    </source>
</evidence>
<keyword evidence="7" id="KW-0732">Signal</keyword>
<gene>
    <name evidence="8" type="ORF">E1B28_013786</name>
</gene>
<dbReference type="CDD" id="cd23507">
    <property type="entry name" value="hydrophobin_I"/>
    <property type="match status" value="1"/>
</dbReference>